<keyword evidence="2" id="KW-1185">Reference proteome</keyword>
<proteinExistence type="predicted"/>
<gene>
    <name evidence="1" type="ORF">BN9_129110</name>
</gene>
<protein>
    <submittedName>
        <fullName evidence="1">Uncharacterized protein</fullName>
    </submittedName>
</protein>
<sequence>METTNIKQNQFCHHQRTQHLKQCLLHSLQQEQLMLRTSCGLPRHYHRVLRSAALDSIAMYNWVLSLRLSFEADGETKVLTDFLIVCSCEFWRKPKCFSECIWSLIT</sequence>
<dbReference type="EMBL" id="CAIX01001039">
    <property type="protein sequence ID" value="CCI11442.1"/>
    <property type="molecule type" value="Genomic_DNA"/>
</dbReference>
<organism evidence="1 2">
    <name type="scientific">Albugo candida</name>
    <dbReference type="NCBI Taxonomy" id="65357"/>
    <lineage>
        <taxon>Eukaryota</taxon>
        <taxon>Sar</taxon>
        <taxon>Stramenopiles</taxon>
        <taxon>Oomycota</taxon>
        <taxon>Peronosporomycetes</taxon>
        <taxon>Albuginales</taxon>
        <taxon>Albuginaceae</taxon>
        <taxon>Albugo</taxon>
    </lineage>
</organism>
<evidence type="ECO:0000313" key="2">
    <source>
        <dbReference type="Proteomes" id="UP000053237"/>
    </source>
</evidence>
<dbReference type="AlphaFoldDB" id="A0A024FX06"/>
<evidence type="ECO:0000313" key="1">
    <source>
        <dbReference type="EMBL" id="CCI11442.1"/>
    </source>
</evidence>
<dbReference type="Proteomes" id="UP000053237">
    <property type="component" value="Unassembled WGS sequence"/>
</dbReference>
<comment type="caution">
    <text evidence="1">The sequence shown here is derived from an EMBL/GenBank/DDBJ whole genome shotgun (WGS) entry which is preliminary data.</text>
</comment>
<dbReference type="InParanoid" id="A0A024FX06"/>
<reference evidence="1 2" key="1">
    <citation type="submission" date="2012-05" db="EMBL/GenBank/DDBJ databases">
        <title>Recombination and specialization in a pathogen metapopulation.</title>
        <authorList>
            <person name="Gardiner A."/>
            <person name="Kemen E."/>
            <person name="Schultz-Larsen T."/>
            <person name="MacLean D."/>
            <person name="Van Oosterhout C."/>
            <person name="Jones J.D.G."/>
        </authorList>
    </citation>
    <scope>NUCLEOTIDE SEQUENCE [LARGE SCALE GENOMIC DNA]</scope>
    <source>
        <strain evidence="1 2">Ac Nc2</strain>
    </source>
</reference>
<accession>A0A024FX06</accession>
<name>A0A024FX06_9STRA</name>